<organism evidence="2 3">
    <name type="scientific">Coccomyxa subellipsoidea</name>
    <dbReference type="NCBI Taxonomy" id="248742"/>
    <lineage>
        <taxon>Eukaryota</taxon>
        <taxon>Viridiplantae</taxon>
        <taxon>Chlorophyta</taxon>
        <taxon>core chlorophytes</taxon>
        <taxon>Trebouxiophyceae</taxon>
        <taxon>Trebouxiophyceae incertae sedis</taxon>
        <taxon>Coccomyxaceae</taxon>
        <taxon>Coccomyxa</taxon>
    </lineage>
</organism>
<dbReference type="InterPro" id="IPR008984">
    <property type="entry name" value="SMAD_FHA_dom_sf"/>
</dbReference>
<dbReference type="Proteomes" id="UP001491310">
    <property type="component" value="Unassembled WGS sequence"/>
</dbReference>
<evidence type="ECO:0000259" key="1">
    <source>
        <dbReference type="Pfam" id="PF00498"/>
    </source>
</evidence>
<evidence type="ECO:0000313" key="2">
    <source>
        <dbReference type="EMBL" id="KAK9901618.1"/>
    </source>
</evidence>
<name>A0ABR2YBI2_9CHLO</name>
<proteinExistence type="predicted"/>
<sequence length="149" mass="15841">MHPFSRGVVASEHFGKPAHLLTRALTLRTPEGAIREFEEATVSIGSASTADFQIEGPNVGAEHAQLAQRSGRTFCTALVGDEEDLTSSTYTWLNGDQIRKGVAYVVAPQTELAFGEPGSVYVVDFAQKGGGSAMFETLLKGRPGTRGVV</sequence>
<reference evidence="2 3" key="1">
    <citation type="journal article" date="2024" name="Nat. Commun.">
        <title>Phylogenomics reveals the evolutionary origins of lichenization in chlorophyte algae.</title>
        <authorList>
            <person name="Puginier C."/>
            <person name="Libourel C."/>
            <person name="Otte J."/>
            <person name="Skaloud P."/>
            <person name="Haon M."/>
            <person name="Grisel S."/>
            <person name="Petersen M."/>
            <person name="Berrin J.G."/>
            <person name="Delaux P.M."/>
            <person name="Dal Grande F."/>
            <person name="Keller J."/>
        </authorList>
    </citation>
    <scope>NUCLEOTIDE SEQUENCE [LARGE SCALE GENOMIC DNA]</scope>
    <source>
        <strain evidence="2 3">SAG 216-7</strain>
    </source>
</reference>
<dbReference type="InterPro" id="IPR000253">
    <property type="entry name" value="FHA_dom"/>
</dbReference>
<dbReference type="Pfam" id="PF00498">
    <property type="entry name" value="FHA"/>
    <property type="match status" value="1"/>
</dbReference>
<accession>A0ABR2YBI2</accession>
<comment type="caution">
    <text evidence="2">The sequence shown here is derived from an EMBL/GenBank/DDBJ whole genome shotgun (WGS) entry which is preliminary data.</text>
</comment>
<feature type="domain" description="FHA" evidence="1">
    <location>
        <begin position="42"/>
        <end position="115"/>
    </location>
</feature>
<dbReference type="CDD" id="cd00060">
    <property type="entry name" value="FHA"/>
    <property type="match status" value="1"/>
</dbReference>
<protein>
    <recommendedName>
        <fullName evidence="1">FHA domain-containing protein</fullName>
    </recommendedName>
</protein>
<dbReference type="SUPFAM" id="SSF49879">
    <property type="entry name" value="SMAD/FHA domain"/>
    <property type="match status" value="1"/>
</dbReference>
<dbReference type="EMBL" id="JALJOT010000017">
    <property type="protein sequence ID" value="KAK9901618.1"/>
    <property type="molecule type" value="Genomic_DNA"/>
</dbReference>
<evidence type="ECO:0000313" key="3">
    <source>
        <dbReference type="Proteomes" id="UP001491310"/>
    </source>
</evidence>
<dbReference type="Gene3D" id="2.60.200.20">
    <property type="match status" value="1"/>
</dbReference>
<gene>
    <name evidence="2" type="ORF">WJX75_005002</name>
</gene>
<keyword evidence="3" id="KW-1185">Reference proteome</keyword>